<dbReference type="OrthoDB" id="77844at2157"/>
<evidence type="ECO:0000313" key="2">
    <source>
        <dbReference type="Proteomes" id="UP000183442"/>
    </source>
</evidence>
<dbReference type="InterPro" id="IPR016541">
    <property type="entry name" value="UCP008505"/>
</dbReference>
<evidence type="ECO:0000313" key="1">
    <source>
        <dbReference type="EMBL" id="SFL38041.1"/>
    </source>
</evidence>
<proteinExistence type="predicted"/>
<name>A0A1I4H9F3_METOL</name>
<gene>
    <name evidence="1" type="ORF">SAMN02910297_00738</name>
</gene>
<accession>A0A1I4H9F3</accession>
<organism evidence="1 2">
    <name type="scientific">Methanobrevibacter olleyae</name>
    <dbReference type="NCBI Taxonomy" id="294671"/>
    <lineage>
        <taxon>Archaea</taxon>
        <taxon>Methanobacteriati</taxon>
        <taxon>Methanobacteriota</taxon>
        <taxon>Methanomada group</taxon>
        <taxon>Methanobacteria</taxon>
        <taxon>Methanobacteriales</taxon>
        <taxon>Methanobacteriaceae</taxon>
        <taxon>Methanobrevibacter</taxon>
    </lineage>
</organism>
<dbReference type="AlphaFoldDB" id="A0A1I4H9F3"/>
<dbReference type="EMBL" id="FOTL01000008">
    <property type="protein sequence ID" value="SFL38041.1"/>
    <property type="molecule type" value="Genomic_DNA"/>
</dbReference>
<evidence type="ECO:0008006" key="3">
    <source>
        <dbReference type="Google" id="ProtNLM"/>
    </source>
</evidence>
<protein>
    <recommendedName>
        <fullName evidence="3">DUF4411 family protein</fullName>
    </recommendedName>
</protein>
<reference evidence="2" key="1">
    <citation type="submission" date="2016-10" db="EMBL/GenBank/DDBJ databases">
        <authorList>
            <person name="Varghese N."/>
        </authorList>
    </citation>
    <scope>NUCLEOTIDE SEQUENCE [LARGE SCALE GENOMIC DNA]</scope>
    <source>
        <strain evidence="2">DSM 16632</strain>
    </source>
</reference>
<dbReference type="Proteomes" id="UP000183442">
    <property type="component" value="Unassembled WGS sequence"/>
</dbReference>
<dbReference type="Pfam" id="PF14367">
    <property type="entry name" value="DUF4411"/>
    <property type="match status" value="1"/>
</dbReference>
<dbReference type="RefSeq" id="WP_074798247.1">
    <property type="nucleotide sequence ID" value="NZ_FOTL01000008.1"/>
</dbReference>
<sequence length="153" mass="18266">MKRFIIDSSSLIHFEEKYPYDILPTLWDEVFKLFEANILFSVREVYEELEDSQQIWKDYEEYFRELTEEESDAMNKILTDERFEVFKINGMKEDGPWADPHLIACAMVNETVSVVSQENLNRNPKRKIAFVCKECGIPYMDFLEFLREANVKI</sequence>